<dbReference type="InterPro" id="IPR011711">
    <property type="entry name" value="GntR_C"/>
</dbReference>
<evidence type="ECO:0000256" key="1">
    <source>
        <dbReference type="ARBA" id="ARBA00023015"/>
    </source>
</evidence>
<feature type="domain" description="HTH gntR-type" evidence="4">
    <location>
        <begin position="8"/>
        <end position="75"/>
    </location>
</feature>
<dbReference type="Proteomes" id="UP000275461">
    <property type="component" value="Unassembled WGS sequence"/>
</dbReference>
<dbReference type="InterPro" id="IPR036390">
    <property type="entry name" value="WH_DNA-bd_sf"/>
</dbReference>
<protein>
    <submittedName>
        <fullName evidence="5">GntR family transcriptional regulator</fullName>
    </submittedName>
</protein>
<dbReference type="InterPro" id="IPR036388">
    <property type="entry name" value="WH-like_DNA-bd_sf"/>
</dbReference>
<evidence type="ECO:0000259" key="4">
    <source>
        <dbReference type="PROSITE" id="PS50949"/>
    </source>
</evidence>
<dbReference type="GO" id="GO:0003700">
    <property type="term" value="F:DNA-binding transcription factor activity"/>
    <property type="evidence" value="ECO:0007669"/>
    <property type="project" value="InterPro"/>
</dbReference>
<dbReference type="GO" id="GO:0003677">
    <property type="term" value="F:DNA binding"/>
    <property type="evidence" value="ECO:0007669"/>
    <property type="project" value="UniProtKB-KW"/>
</dbReference>
<dbReference type="Pfam" id="PF00392">
    <property type="entry name" value="GntR"/>
    <property type="match status" value="1"/>
</dbReference>
<dbReference type="Gene3D" id="1.20.120.530">
    <property type="entry name" value="GntR ligand-binding domain-like"/>
    <property type="match status" value="1"/>
</dbReference>
<dbReference type="PROSITE" id="PS50949">
    <property type="entry name" value="HTH_GNTR"/>
    <property type="match status" value="1"/>
</dbReference>
<accession>A0A498BUA8</accession>
<dbReference type="PANTHER" id="PTHR43537">
    <property type="entry name" value="TRANSCRIPTIONAL REGULATOR, GNTR FAMILY"/>
    <property type="match status" value="1"/>
</dbReference>
<dbReference type="Gene3D" id="1.10.10.10">
    <property type="entry name" value="Winged helix-like DNA-binding domain superfamily/Winged helix DNA-binding domain"/>
    <property type="match status" value="1"/>
</dbReference>
<dbReference type="Pfam" id="PF07729">
    <property type="entry name" value="FCD"/>
    <property type="match status" value="1"/>
</dbReference>
<sequence length="219" mass="25139">MVGSLKSPALYSQVADLVRKRIFQQELRPGDRIDEVVLAEELGVSRTPVREALKILDADGLVTLEPRRGCRVRVLDHKDLEQLFPVMAVLEGLIAGEAVKRTDERELQNLERIHQNLEDAAADGDIDRYYEHNYEFHTRLQEVCGNPYLQRVAADLRRILILARHRQLKAPGRLQDSLQEHRDLMEAFRKGDAEAADAQMKHHLLEQGKTLMDKEAVRH</sequence>
<keyword evidence="6" id="KW-1185">Reference proteome</keyword>
<evidence type="ECO:0000256" key="3">
    <source>
        <dbReference type="ARBA" id="ARBA00023163"/>
    </source>
</evidence>
<dbReference type="SMART" id="SM00345">
    <property type="entry name" value="HTH_GNTR"/>
    <property type="match status" value="1"/>
</dbReference>
<dbReference type="PANTHER" id="PTHR43537:SF50">
    <property type="entry name" value="TRANSCRIPTIONAL REGULATORY PROTEIN"/>
    <property type="match status" value="1"/>
</dbReference>
<reference evidence="5 6" key="1">
    <citation type="submission" date="2018-10" db="EMBL/GenBank/DDBJ databases">
        <title>Genomic Encyclopedia of Type Strains, Phase IV (KMG-IV): sequencing the most valuable type-strain genomes for metagenomic binning, comparative biology and taxonomic classification.</title>
        <authorList>
            <person name="Goeker M."/>
        </authorList>
    </citation>
    <scope>NUCLEOTIDE SEQUENCE [LARGE SCALE GENOMIC DNA]</scope>
    <source>
        <strain evidence="5 6">DSM 12769</strain>
    </source>
</reference>
<dbReference type="CDD" id="cd07377">
    <property type="entry name" value="WHTH_GntR"/>
    <property type="match status" value="1"/>
</dbReference>
<keyword evidence="3" id="KW-0804">Transcription</keyword>
<gene>
    <name evidence="5" type="ORF">DFR31_2316</name>
</gene>
<evidence type="ECO:0000256" key="2">
    <source>
        <dbReference type="ARBA" id="ARBA00023125"/>
    </source>
</evidence>
<evidence type="ECO:0000313" key="5">
    <source>
        <dbReference type="EMBL" id="RLK47002.1"/>
    </source>
</evidence>
<dbReference type="RefSeq" id="WP_170153684.1">
    <property type="nucleotide sequence ID" value="NZ_RCDA01000004.1"/>
</dbReference>
<keyword evidence="2" id="KW-0238">DNA-binding</keyword>
<name>A0A498BUA8_9GAMM</name>
<dbReference type="SUPFAM" id="SSF46785">
    <property type="entry name" value="Winged helix' DNA-binding domain"/>
    <property type="match status" value="1"/>
</dbReference>
<dbReference type="InterPro" id="IPR008920">
    <property type="entry name" value="TF_FadR/GntR_C"/>
</dbReference>
<dbReference type="SMART" id="SM00895">
    <property type="entry name" value="FCD"/>
    <property type="match status" value="1"/>
</dbReference>
<comment type="caution">
    <text evidence="5">The sequence shown here is derived from an EMBL/GenBank/DDBJ whole genome shotgun (WGS) entry which is preliminary data.</text>
</comment>
<dbReference type="PRINTS" id="PR00035">
    <property type="entry name" value="HTHGNTR"/>
</dbReference>
<evidence type="ECO:0000313" key="6">
    <source>
        <dbReference type="Proteomes" id="UP000275461"/>
    </source>
</evidence>
<dbReference type="InterPro" id="IPR000524">
    <property type="entry name" value="Tscrpt_reg_HTH_GntR"/>
</dbReference>
<organism evidence="5 6">
    <name type="scientific">Alkalispirillum mobile</name>
    <dbReference type="NCBI Taxonomy" id="85925"/>
    <lineage>
        <taxon>Bacteria</taxon>
        <taxon>Pseudomonadati</taxon>
        <taxon>Pseudomonadota</taxon>
        <taxon>Gammaproteobacteria</taxon>
        <taxon>Chromatiales</taxon>
        <taxon>Ectothiorhodospiraceae</taxon>
        <taxon>Alkalispirillum</taxon>
    </lineage>
</organism>
<keyword evidence="1" id="KW-0805">Transcription regulation</keyword>
<dbReference type="SUPFAM" id="SSF48008">
    <property type="entry name" value="GntR ligand-binding domain-like"/>
    <property type="match status" value="1"/>
</dbReference>
<dbReference type="AlphaFoldDB" id="A0A498BUA8"/>
<dbReference type="EMBL" id="RCDA01000004">
    <property type="protein sequence ID" value="RLK47002.1"/>
    <property type="molecule type" value="Genomic_DNA"/>
</dbReference>
<proteinExistence type="predicted"/>